<gene>
    <name evidence="1" type="ORF">POCTA_138.1.T0750235</name>
</gene>
<organism evidence="1 2">
    <name type="scientific">Paramecium octaurelia</name>
    <dbReference type="NCBI Taxonomy" id="43137"/>
    <lineage>
        <taxon>Eukaryota</taxon>
        <taxon>Sar</taxon>
        <taxon>Alveolata</taxon>
        <taxon>Ciliophora</taxon>
        <taxon>Intramacronucleata</taxon>
        <taxon>Oligohymenophorea</taxon>
        <taxon>Peniculida</taxon>
        <taxon>Parameciidae</taxon>
        <taxon>Paramecium</taxon>
    </lineage>
</organism>
<sequence length="63" mass="7710">MDETNLLKQIQQDKITIASEISYISKRKFRGYQMGKFQIRFQKYVNARYLNYFRLYLKKSFSA</sequence>
<comment type="caution">
    <text evidence="1">The sequence shown here is derived from an EMBL/GenBank/DDBJ whole genome shotgun (WGS) entry which is preliminary data.</text>
</comment>
<evidence type="ECO:0000313" key="1">
    <source>
        <dbReference type="EMBL" id="CAD8180800.1"/>
    </source>
</evidence>
<dbReference type="Proteomes" id="UP000683925">
    <property type="component" value="Unassembled WGS sequence"/>
</dbReference>
<dbReference type="EMBL" id="CAJJDP010000074">
    <property type="protein sequence ID" value="CAD8180800.1"/>
    <property type="molecule type" value="Genomic_DNA"/>
</dbReference>
<dbReference type="AlphaFoldDB" id="A0A8S1VTQ7"/>
<keyword evidence="2" id="KW-1185">Reference proteome</keyword>
<proteinExistence type="predicted"/>
<accession>A0A8S1VTQ7</accession>
<name>A0A8S1VTQ7_PAROT</name>
<reference evidence="1" key="1">
    <citation type="submission" date="2021-01" db="EMBL/GenBank/DDBJ databases">
        <authorList>
            <consortium name="Genoscope - CEA"/>
            <person name="William W."/>
        </authorList>
    </citation>
    <scope>NUCLEOTIDE SEQUENCE</scope>
</reference>
<protein>
    <submittedName>
        <fullName evidence="1">Uncharacterized protein</fullName>
    </submittedName>
</protein>
<evidence type="ECO:0000313" key="2">
    <source>
        <dbReference type="Proteomes" id="UP000683925"/>
    </source>
</evidence>